<dbReference type="InterPro" id="IPR009246">
    <property type="entry name" value="EutC"/>
</dbReference>
<evidence type="ECO:0000313" key="7">
    <source>
        <dbReference type="Proteomes" id="UP000249688"/>
    </source>
</evidence>
<dbReference type="EC" id="4.3.1.7" evidence="5"/>
<evidence type="ECO:0000256" key="4">
    <source>
        <dbReference type="ARBA" id="ARBA00024446"/>
    </source>
</evidence>
<dbReference type="PANTHER" id="PTHR39330">
    <property type="entry name" value="ETHANOLAMINE AMMONIA-LYASE LIGHT CHAIN"/>
    <property type="match status" value="1"/>
</dbReference>
<evidence type="ECO:0000256" key="2">
    <source>
        <dbReference type="ARBA" id="ARBA00023239"/>
    </source>
</evidence>
<dbReference type="GO" id="GO:0046336">
    <property type="term" value="P:ethanolamine catabolic process"/>
    <property type="evidence" value="ECO:0007669"/>
    <property type="project" value="UniProtKB-UniRule"/>
</dbReference>
<evidence type="ECO:0000313" key="6">
    <source>
        <dbReference type="EMBL" id="PZW46590.1"/>
    </source>
</evidence>
<dbReference type="GO" id="GO:0031419">
    <property type="term" value="F:cobalamin binding"/>
    <property type="evidence" value="ECO:0007669"/>
    <property type="project" value="UniProtKB-UniRule"/>
</dbReference>
<dbReference type="GO" id="GO:0009350">
    <property type="term" value="C:ethanolamine ammonia-lyase complex"/>
    <property type="evidence" value="ECO:0007669"/>
    <property type="project" value="UniProtKB-UniRule"/>
</dbReference>
<comment type="catalytic activity">
    <reaction evidence="5">
        <text>ethanolamine = acetaldehyde + NH4(+)</text>
        <dbReference type="Rhea" id="RHEA:15313"/>
        <dbReference type="ChEBI" id="CHEBI:15343"/>
        <dbReference type="ChEBI" id="CHEBI:28938"/>
        <dbReference type="ChEBI" id="CHEBI:57603"/>
        <dbReference type="EC" id="4.3.1.7"/>
    </reaction>
</comment>
<dbReference type="GO" id="GO:0006520">
    <property type="term" value="P:amino acid metabolic process"/>
    <property type="evidence" value="ECO:0007669"/>
    <property type="project" value="InterPro"/>
</dbReference>
<dbReference type="PANTHER" id="PTHR39330:SF1">
    <property type="entry name" value="ETHANOLAMINE AMMONIA-LYASE SMALL SUBUNIT"/>
    <property type="match status" value="1"/>
</dbReference>
<gene>
    <name evidence="5" type="primary">eutC</name>
    <name evidence="6" type="ORF">C8P66_10987</name>
</gene>
<dbReference type="HAMAP" id="MF_00601">
    <property type="entry name" value="EutC"/>
    <property type="match status" value="1"/>
</dbReference>
<evidence type="ECO:0000256" key="1">
    <source>
        <dbReference type="ARBA" id="ARBA00022628"/>
    </source>
</evidence>
<dbReference type="GO" id="GO:0031471">
    <property type="term" value="C:ethanolamine degradation polyhedral organelle"/>
    <property type="evidence" value="ECO:0007669"/>
    <property type="project" value="UniProtKB-UniRule"/>
</dbReference>
<keyword evidence="3 5" id="KW-0170">Cobalt</keyword>
<dbReference type="Gene3D" id="1.10.30.40">
    <property type="entry name" value="Ethanolamine ammonia-lyase light chain (EutC), N-terminal domain"/>
    <property type="match status" value="1"/>
</dbReference>
<comment type="subcellular location">
    <subcellularLocation>
        <location evidence="5">Bacterial microcompartment</location>
    </subcellularLocation>
</comment>
<reference evidence="6 7" key="1">
    <citation type="submission" date="2018-06" db="EMBL/GenBank/DDBJ databases">
        <title>Genomic Encyclopedia of Archaeal and Bacterial Type Strains, Phase II (KMG-II): from individual species to whole genera.</title>
        <authorList>
            <person name="Goeker M."/>
        </authorList>
    </citation>
    <scope>NUCLEOTIDE SEQUENCE [LARGE SCALE GENOMIC DNA]</scope>
    <source>
        <strain evidence="6 7">DSM 24525</strain>
    </source>
</reference>
<comment type="similarity">
    <text evidence="5">Belongs to the EutC family.</text>
</comment>
<comment type="pathway">
    <text evidence="5">Amine and polyamine degradation; ethanolamine degradation.</text>
</comment>
<dbReference type="Gene3D" id="3.40.50.11240">
    <property type="entry name" value="Ethanolamine ammonia-lyase light chain (EutC)"/>
    <property type="match status" value="1"/>
</dbReference>
<feature type="binding site" evidence="5">
    <location>
        <position position="201"/>
    </location>
    <ligand>
        <name>adenosylcob(III)alamin</name>
        <dbReference type="ChEBI" id="CHEBI:18408"/>
    </ligand>
</feature>
<evidence type="ECO:0000256" key="3">
    <source>
        <dbReference type="ARBA" id="ARBA00023285"/>
    </source>
</evidence>
<comment type="subunit">
    <text evidence="5">The basic unit is a heterodimer which dimerizes to form tetramers. The heterotetramers trimerize; 6 large subunits form a core ring with 6 small subunits projecting outwards.</text>
</comment>
<dbReference type="AlphaFoldDB" id="A0A2W7IIE7"/>
<dbReference type="Pfam" id="PF05985">
    <property type="entry name" value="EutC"/>
    <property type="match status" value="1"/>
</dbReference>
<dbReference type="InterPro" id="IPR042251">
    <property type="entry name" value="EutC_C"/>
</dbReference>
<sequence>MAGDLRLWRDLRGLTQARVALGRVGTGVPTAAHLAFQADHAAARDAVWSALDVPALLEKAGAIGLTACRVASEVPDRRAYLLRPDLGRRLRPEGRATLPEAAGCVVFVVADGLCARGVQTQAMAVIAACLPSLAKAGFAVGPVVIAEQARVAIGDEIGAAMRAAATVVLIGERPGLSVTDSLGAYLTWAPRPGRTDADRNCISNIRAAGLPPLAAAAKIFWLLAAARRLNATGVMLKDEQPDCSALSASQDPVLTQETE</sequence>
<keyword evidence="7" id="KW-1185">Reference proteome</keyword>
<keyword evidence="1 5" id="KW-0846">Cobalamin</keyword>
<dbReference type="EMBL" id="QKYU01000009">
    <property type="protein sequence ID" value="PZW46590.1"/>
    <property type="molecule type" value="Genomic_DNA"/>
</dbReference>
<comment type="function">
    <text evidence="5">Catalyzes the deamination of various vicinal amino-alcohols to oxo compounds. Allows this organism to utilize ethanolamine as the sole source of nitrogen and carbon in the presence of external vitamin B12.</text>
</comment>
<dbReference type="InterPro" id="IPR042255">
    <property type="entry name" value="EutC_N"/>
</dbReference>
<dbReference type="PIRSF" id="PIRSF018982">
    <property type="entry name" value="EutC"/>
    <property type="match status" value="1"/>
</dbReference>
<dbReference type="NCBIfam" id="NF003971">
    <property type="entry name" value="PRK05465.1"/>
    <property type="match status" value="1"/>
</dbReference>
<dbReference type="UniPathway" id="UPA00560"/>
<keyword evidence="2 5" id="KW-0456">Lyase</keyword>
<feature type="binding site" evidence="5">
    <location>
        <position position="151"/>
    </location>
    <ligand>
        <name>adenosylcob(III)alamin</name>
        <dbReference type="ChEBI" id="CHEBI:18408"/>
    </ligand>
</feature>
<comment type="caution">
    <text evidence="6">The sequence shown here is derived from an EMBL/GenBank/DDBJ whole genome shotgun (WGS) entry which is preliminary data.</text>
</comment>
<protein>
    <recommendedName>
        <fullName evidence="5">Ethanolamine ammonia-lyase small subunit</fullName>
        <shortName evidence="5">EAL small subunit</shortName>
        <ecNumber evidence="5">4.3.1.7</ecNumber>
    </recommendedName>
</protein>
<dbReference type="RefSeq" id="WP_111397993.1">
    <property type="nucleotide sequence ID" value="NZ_QKYU01000009.1"/>
</dbReference>
<accession>A0A2W7IIE7</accession>
<keyword evidence="4 5" id="KW-1283">Bacterial microcompartment</keyword>
<comment type="cofactor">
    <cofactor evidence="5">
        <name>adenosylcob(III)alamin</name>
        <dbReference type="ChEBI" id="CHEBI:18408"/>
    </cofactor>
    <text evidence="5">Binds between the large and small subunits.</text>
</comment>
<organism evidence="6 7">
    <name type="scientific">Humitalea rosea</name>
    <dbReference type="NCBI Taxonomy" id="990373"/>
    <lineage>
        <taxon>Bacteria</taxon>
        <taxon>Pseudomonadati</taxon>
        <taxon>Pseudomonadota</taxon>
        <taxon>Alphaproteobacteria</taxon>
        <taxon>Acetobacterales</taxon>
        <taxon>Roseomonadaceae</taxon>
        <taxon>Humitalea</taxon>
    </lineage>
</organism>
<dbReference type="OrthoDB" id="114248at2"/>
<dbReference type="Proteomes" id="UP000249688">
    <property type="component" value="Unassembled WGS sequence"/>
</dbReference>
<feature type="binding site" evidence="5">
    <location>
        <position position="172"/>
    </location>
    <ligand>
        <name>adenosylcob(III)alamin</name>
        <dbReference type="ChEBI" id="CHEBI:18408"/>
    </ligand>
</feature>
<proteinExistence type="inferred from homology"/>
<dbReference type="GO" id="GO:0008851">
    <property type="term" value="F:ethanolamine ammonia-lyase activity"/>
    <property type="evidence" value="ECO:0007669"/>
    <property type="project" value="UniProtKB-UniRule"/>
</dbReference>
<evidence type="ECO:0000256" key="5">
    <source>
        <dbReference type="HAMAP-Rule" id="MF_00601"/>
    </source>
</evidence>
<name>A0A2W7IIE7_9PROT</name>